<dbReference type="EMBL" id="FOKA01000001">
    <property type="protein sequence ID" value="SFA69179.1"/>
    <property type="molecule type" value="Genomic_DNA"/>
</dbReference>
<organism evidence="2 3">
    <name type="scientific">Cellulomonas marina</name>
    <dbReference type="NCBI Taxonomy" id="988821"/>
    <lineage>
        <taxon>Bacteria</taxon>
        <taxon>Bacillati</taxon>
        <taxon>Actinomycetota</taxon>
        <taxon>Actinomycetes</taxon>
        <taxon>Micrococcales</taxon>
        <taxon>Cellulomonadaceae</taxon>
        <taxon>Cellulomonas</taxon>
    </lineage>
</organism>
<dbReference type="Proteomes" id="UP000199012">
    <property type="component" value="Unassembled WGS sequence"/>
</dbReference>
<dbReference type="STRING" id="988821.SAMN05421867_10122"/>
<evidence type="ECO:0000313" key="2">
    <source>
        <dbReference type="EMBL" id="SFA69179.1"/>
    </source>
</evidence>
<protein>
    <submittedName>
        <fullName evidence="2">Uncharacterized protein</fullName>
    </submittedName>
</protein>
<accession>A0A1I0UYK8</accession>
<proteinExistence type="predicted"/>
<dbReference type="OrthoDB" id="9797506at2"/>
<sequence length="701" mass="69982">MSEAAGPRVRTPADAVDLVREVFADVVPRSFVLLGGPAGGWESLAAVGWQGVAVGHGDDEPTGSDVPGVHHVPGPPVPAVLRDLVGLLGGPPTIVVVAHDPARPRPRGWQDLGATGVVLRSDDPAGAGGVEGDVLLRCADGWTVGVPVARARRLVGLLPQGDDDVPVLAGAARRGFADAAVRWAGDAQRAWRRELAVSHRLRERLVALDPDALSTGEDDAPVPRGPVARGLPAVVPEALVDAARAVGAEDAGDPVAALVARLDDEADGSSAWWAAATAARGAVPRAADLEALADRRAGTGLRSAVLGLAGGTPGGTDDPGTGVVRARSLPGADLLLVADPTTGDGSALLAARLAPRWRERGGVAVVLDAAHRVLRVLGGAAGPAAAAVGDGRADQDVDDDPHDPGPEDGAAVLPGGGRVVVLGAAAAAAPDVPAALAAAGTEVLWAYPETLAPTGPEDDVADARARGARHARRLVLPGGTHGRQEAAVLTARAGRGGAAEVVHVALPAQVVEPAPTAADVLAARALRSAPLRPAVLVRSSPGADPTVLVAVLAALEVVAAGHGPLDVLVAGDAPGPRAAARIDRLAAGGTRVTATGPLPPGVDAALAHEVALVVVLPGALAAVPELLAAAAGRPCVRVDVDELGPSALADRCAAALRDGARTSTHGGDGAPDERPDDGRDDGWDGFADRLRDALLAGGRRG</sequence>
<feature type="compositionally biased region" description="Basic and acidic residues" evidence="1">
    <location>
        <begin position="671"/>
        <end position="685"/>
    </location>
</feature>
<evidence type="ECO:0000313" key="3">
    <source>
        <dbReference type="Proteomes" id="UP000199012"/>
    </source>
</evidence>
<dbReference type="RefSeq" id="WP_090029705.1">
    <property type="nucleotide sequence ID" value="NZ_BONM01000023.1"/>
</dbReference>
<gene>
    <name evidence="2" type="ORF">SAMN05421867_10122</name>
</gene>
<evidence type="ECO:0000256" key="1">
    <source>
        <dbReference type="SAM" id="MobiDB-lite"/>
    </source>
</evidence>
<dbReference type="AlphaFoldDB" id="A0A1I0UYK8"/>
<keyword evidence="3" id="KW-1185">Reference proteome</keyword>
<name>A0A1I0UYK8_9CELL</name>
<reference evidence="2 3" key="1">
    <citation type="submission" date="2016-10" db="EMBL/GenBank/DDBJ databases">
        <authorList>
            <person name="de Groot N.N."/>
        </authorList>
    </citation>
    <scope>NUCLEOTIDE SEQUENCE [LARGE SCALE GENOMIC DNA]</scope>
    <source>
        <strain evidence="2 3">CGMCC 4.6945</strain>
    </source>
</reference>
<feature type="region of interest" description="Disordered" evidence="1">
    <location>
        <begin position="658"/>
        <end position="685"/>
    </location>
</feature>
<feature type="region of interest" description="Disordered" evidence="1">
    <location>
        <begin position="385"/>
        <end position="409"/>
    </location>
</feature>